<dbReference type="Proteomes" id="UP000250443">
    <property type="component" value="Unassembled WGS sequence"/>
</dbReference>
<protein>
    <submittedName>
        <fullName evidence="1">Uncharacterized protein</fullName>
    </submittedName>
</protein>
<dbReference type="GeneID" id="300269808"/>
<sequence length="98" mass="11110">MSPTVAAEVIIGKWLDDLGSPNYLDAQFKIVKDDGKYFLERRNGDGSGGRYRLEKEKDDEAYIKVGDQFGAVYVVTPEGLEIYDRDGYIRTAKELKKN</sequence>
<gene>
    <name evidence="1" type="ORF">NCTC11842_01412</name>
</gene>
<organism evidence="1 2">
    <name type="scientific">Pseudomonas luteola</name>
    <dbReference type="NCBI Taxonomy" id="47886"/>
    <lineage>
        <taxon>Bacteria</taxon>
        <taxon>Pseudomonadati</taxon>
        <taxon>Pseudomonadota</taxon>
        <taxon>Gammaproteobacteria</taxon>
        <taxon>Pseudomonadales</taxon>
        <taxon>Pseudomonadaceae</taxon>
        <taxon>Pseudomonas</taxon>
    </lineage>
</organism>
<name>A0A2X2C8Q6_PSELU</name>
<evidence type="ECO:0000313" key="1">
    <source>
        <dbReference type="EMBL" id="SPZ04892.1"/>
    </source>
</evidence>
<accession>A0A2X2C8Q6</accession>
<dbReference type="EMBL" id="UAUF01000010">
    <property type="protein sequence ID" value="SPZ04892.1"/>
    <property type="molecule type" value="Genomic_DNA"/>
</dbReference>
<proteinExistence type="predicted"/>
<evidence type="ECO:0000313" key="2">
    <source>
        <dbReference type="Proteomes" id="UP000250443"/>
    </source>
</evidence>
<dbReference type="RefSeq" id="WP_233432222.1">
    <property type="nucleotide sequence ID" value="NZ_DALZQD010000055.1"/>
</dbReference>
<reference evidence="1 2" key="1">
    <citation type="submission" date="2018-06" db="EMBL/GenBank/DDBJ databases">
        <authorList>
            <consortium name="Pathogen Informatics"/>
            <person name="Doyle S."/>
        </authorList>
    </citation>
    <scope>NUCLEOTIDE SEQUENCE [LARGE SCALE GENOMIC DNA]</scope>
    <source>
        <strain evidence="1 2">NCTC11842</strain>
    </source>
</reference>
<dbReference type="AlphaFoldDB" id="A0A2X2C8Q6"/>